<dbReference type="GO" id="GO:0031012">
    <property type="term" value="C:extracellular matrix"/>
    <property type="evidence" value="ECO:0007669"/>
    <property type="project" value="TreeGrafter"/>
</dbReference>
<evidence type="ECO:0000256" key="2">
    <source>
        <dbReference type="PROSITE-ProRule" id="PRU00497"/>
    </source>
</evidence>
<feature type="signal peptide" evidence="3">
    <location>
        <begin position="1"/>
        <end position="16"/>
    </location>
</feature>
<name>A0A8K0K245_LADFU</name>
<keyword evidence="3" id="KW-0732">Signal</keyword>
<dbReference type="EMBL" id="KZ308272">
    <property type="protein sequence ID" value="KAG8226229.1"/>
    <property type="molecule type" value="Genomic_DNA"/>
</dbReference>
<evidence type="ECO:0000256" key="1">
    <source>
        <dbReference type="ARBA" id="ARBA00022460"/>
    </source>
</evidence>
<comment type="caution">
    <text evidence="4">The sequence shown here is derived from an EMBL/GenBank/DDBJ whole genome shotgun (WGS) entry which is preliminary data.</text>
</comment>
<keyword evidence="1 2" id="KW-0193">Cuticle</keyword>
<accession>A0A8K0K245</accession>
<evidence type="ECO:0000313" key="4">
    <source>
        <dbReference type="EMBL" id="KAG8226229.1"/>
    </source>
</evidence>
<dbReference type="AlphaFoldDB" id="A0A8K0K245"/>
<reference evidence="4" key="1">
    <citation type="submission" date="2013-04" db="EMBL/GenBank/DDBJ databases">
        <authorList>
            <person name="Qu J."/>
            <person name="Murali S.C."/>
            <person name="Bandaranaike D."/>
            <person name="Bellair M."/>
            <person name="Blankenburg K."/>
            <person name="Chao H."/>
            <person name="Dinh H."/>
            <person name="Doddapaneni H."/>
            <person name="Downs B."/>
            <person name="Dugan-Rocha S."/>
            <person name="Elkadiri S."/>
            <person name="Gnanaolivu R.D."/>
            <person name="Hernandez B."/>
            <person name="Javaid M."/>
            <person name="Jayaseelan J.C."/>
            <person name="Lee S."/>
            <person name="Li M."/>
            <person name="Ming W."/>
            <person name="Munidasa M."/>
            <person name="Muniz J."/>
            <person name="Nguyen L."/>
            <person name="Ongeri F."/>
            <person name="Osuji N."/>
            <person name="Pu L.-L."/>
            <person name="Puazo M."/>
            <person name="Qu C."/>
            <person name="Quiroz J."/>
            <person name="Raj R."/>
            <person name="Weissenberger G."/>
            <person name="Xin Y."/>
            <person name="Zou X."/>
            <person name="Han Y."/>
            <person name="Richards S."/>
            <person name="Worley K."/>
            <person name="Muzny D."/>
            <person name="Gibbs R."/>
        </authorList>
    </citation>
    <scope>NUCLEOTIDE SEQUENCE</scope>
    <source>
        <strain evidence="4">Sampled in the wild</strain>
    </source>
</reference>
<organism evidence="4 5">
    <name type="scientific">Ladona fulva</name>
    <name type="common">Scarce chaser dragonfly</name>
    <name type="synonym">Libellula fulva</name>
    <dbReference type="NCBI Taxonomy" id="123851"/>
    <lineage>
        <taxon>Eukaryota</taxon>
        <taxon>Metazoa</taxon>
        <taxon>Ecdysozoa</taxon>
        <taxon>Arthropoda</taxon>
        <taxon>Hexapoda</taxon>
        <taxon>Insecta</taxon>
        <taxon>Pterygota</taxon>
        <taxon>Palaeoptera</taxon>
        <taxon>Odonata</taxon>
        <taxon>Epiprocta</taxon>
        <taxon>Anisoptera</taxon>
        <taxon>Libelluloidea</taxon>
        <taxon>Libellulidae</taxon>
        <taxon>Ladona</taxon>
    </lineage>
</organism>
<sequence>MKATIILAALLVIVAARPEPPADTYGAVVTQAPKYGPPTPVYGEPTYEDVRPSYKYSYKVKDEEAGLDFGHKEEREGYEAIGEYWVLLPDGRTMIVPYKANKQGYQPVIKFIEPQKHNGY</sequence>
<feature type="chain" id="PRO_5035457358" description="Cuticle protein" evidence="3">
    <location>
        <begin position="17"/>
        <end position="120"/>
    </location>
</feature>
<dbReference type="PROSITE" id="PS00233">
    <property type="entry name" value="CHIT_BIND_RR_1"/>
    <property type="match status" value="1"/>
</dbReference>
<dbReference type="OrthoDB" id="6425109at2759"/>
<protein>
    <recommendedName>
        <fullName evidence="6">Cuticle protein</fullName>
    </recommendedName>
</protein>
<dbReference type="Pfam" id="PF00379">
    <property type="entry name" value="Chitin_bind_4"/>
    <property type="match status" value="1"/>
</dbReference>
<dbReference type="InterPro" id="IPR031311">
    <property type="entry name" value="CHIT_BIND_RR_consensus"/>
</dbReference>
<gene>
    <name evidence="4" type="ORF">J437_LFUL006331</name>
</gene>
<dbReference type="PANTHER" id="PTHR12236">
    <property type="entry name" value="STRUCTURAL CONTITUENT OF CUTICLE"/>
    <property type="match status" value="1"/>
</dbReference>
<dbReference type="PROSITE" id="PS51155">
    <property type="entry name" value="CHIT_BIND_RR_2"/>
    <property type="match status" value="1"/>
</dbReference>
<evidence type="ECO:0000313" key="5">
    <source>
        <dbReference type="Proteomes" id="UP000792457"/>
    </source>
</evidence>
<dbReference type="InterPro" id="IPR051217">
    <property type="entry name" value="Insect_Cuticle_Struc_Prot"/>
</dbReference>
<dbReference type="GO" id="GO:0005615">
    <property type="term" value="C:extracellular space"/>
    <property type="evidence" value="ECO:0007669"/>
    <property type="project" value="TreeGrafter"/>
</dbReference>
<keyword evidence="5" id="KW-1185">Reference proteome</keyword>
<evidence type="ECO:0008006" key="6">
    <source>
        <dbReference type="Google" id="ProtNLM"/>
    </source>
</evidence>
<dbReference type="Proteomes" id="UP000792457">
    <property type="component" value="Unassembled WGS sequence"/>
</dbReference>
<dbReference type="InterPro" id="IPR000618">
    <property type="entry name" value="Insect_cuticle"/>
</dbReference>
<evidence type="ECO:0000256" key="3">
    <source>
        <dbReference type="SAM" id="SignalP"/>
    </source>
</evidence>
<dbReference type="PANTHER" id="PTHR12236:SF79">
    <property type="entry name" value="CUTICULAR PROTEIN 50CB-RELATED"/>
    <property type="match status" value="1"/>
</dbReference>
<reference evidence="4" key="2">
    <citation type="submission" date="2017-10" db="EMBL/GenBank/DDBJ databases">
        <title>Ladona fulva Genome sequencing and assembly.</title>
        <authorList>
            <person name="Murali S."/>
            <person name="Richards S."/>
            <person name="Bandaranaike D."/>
            <person name="Bellair M."/>
            <person name="Blankenburg K."/>
            <person name="Chao H."/>
            <person name="Dinh H."/>
            <person name="Doddapaneni H."/>
            <person name="Dugan-Rocha S."/>
            <person name="Elkadiri S."/>
            <person name="Gnanaolivu R."/>
            <person name="Hernandez B."/>
            <person name="Skinner E."/>
            <person name="Javaid M."/>
            <person name="Lee S."/>
            <person name="Li M."/>
            <person name="Ming W."/>
            <person name="Munidasa M."/>
            <person name="Muniz J."/>
            <person name="Nguyen L."/>
            <person name="Hughes D."/>
            <person name="Osuji N."/>
            <person name="Pu L.-L."/>
            <person name="Puazo M."/>
            <person name="Qu C."/>
            <person name="Quiroz J."/>
            <person name="Raj R."/>
            <person name="Weissenberger G."/>
            <person name="Xin Y."/>
            <person name="Zou X."/>
            <person name="Han Y."/>
            <person name="Worley K."/>
            <person name="Muzny D."/>
            <person name="Gibbs R."/>
        </authorList>
    </citation>
    <scope>NUCLEOTIDE SEQUENCE</scope>
    <source>
        <strain evidence="4">Sampled in the wild</strain>
    </source>
</reference>
<dbReference type="GO" id="GO:0042302">
    <property type="term" value="F:structural constituent of cuticle"/>
    <property type="evidence" value="ECO:0007669"/>
    <property type="project" value="UniProtKB-UniRule"/>
</dbReference>
<proteinExistence type="predicted"/>